<evidence type="ECO:0008006" key="3">
    <source>
        <dbReference type="Google" id="ProtNLM"/>
    </source>
</evidence>
<organism evidence="1 2">
    <name type="scientific">Candidatus Nitrospira allomarina</name>
    <dbReference type="NCBI Taxonomy" id="3020900"/>
    <lineage>
        <taxon>Bacteria</taxon>
        <taxon>Pseudomonadati</taxon>
        <taxon>Nitrospirota</taxon>
        <taxon>Nitrospiria</taxon>
        <taxon>Nitrospirales</taxon>
        <taxon>Nitrospiraceae</taxon>
        <taxon>Nitrospira</taxon>
    </lineage>
</organism>
<protein>
    <recommendedName>
        <fullName evidence="3">Ferritin-like domain-containing protein</fullName>
    </recommendedName>
</protein>
<dbReference type="InterPro" id="IPR009078">
    <property type="entry name" value="Ferritin-like_SF"/>
</dbReference>
<evidence type="ECO:0000313" key="1">
    <source>
        <dbReference type="EMBL" id="WNM57707.1"/>
    </source>
</evidence>
<sequence length="227" mass="26039">MLVKSGEHVHLAQLLQFMVLGEQLAHDCAKTQATLVREPGLQRFLAGQAKQEGRHAVIFQWAIRCLAPRDRQSPVISHQMNQYRRLIMSALTRGDLAESLLAEQIILEGLGQAILQRLETGLLKRGAPFRKLRHILLQQEEAHHGFGLRTLQRMLDEGHTSTDHLRELAPAYLELGKTLLFSAQDSFYCIQEDPHEYWKDFQRDLPEWLREHPQGGPFLPNGLYVAR</sequence>
<proteinExistence type="predicted"/>
<dbReference type="SUPFAM" id="SSF47240">
    <property type="entry name" value="Ferritin-like"/>
    <property type="match status" value="1"/>
</dbReference>
<dbReference type="EMBL" id="CP116967">
    <property type="protein sequence ID" value="WNM57707.1"/>
    <property type="molecule type" value="Genomic_DNA"/>
</dbReference>
<dbReference type="Proteomes" id="UP001302719">
    <property type="component" value="Chromosome"/>
</dbReference>
<reference evidence="1 2" key="1">
    <citation type="submission" date="2023-01" db="EMBL/GenBank/DDBJ databases">
        <title>Cultivation and genomic characterization of new, ubiquitous marine nitrite-oxidizing bacteria from the Nitrospirales.</title>
        <authorList>
            <person name="Mueller A.J."/>
            <person name="Daebeler A."/>
            <person name="Herbold C.W."/>
            <person name="Kirkegaard R.H."/>
            <person name="Daims H."/>
        </authorList>
    </citation>
    <scope>NUCLEOTIDE SEQUENCE [LARGE SCALE GENOMIC DNA]</scope>
    <source>
        <strain evidence="1 2">VA</strain>
    </source>
</reference>
<dbReference type="InterPro" id="IPR012347">
    <property type="entry name" value="Ferritin-like"/>
</dbReference>
<dbReference type="RefSeq" id="WP_312642502.1">
    <property type="nucleotide sequence ID" value="NZ_CP116967.1"/>
</dbReference>
<dbReference type="Gene3D" id="1.20.1260.10">
    <property type="match status" value="1"/>
</dbReference>
<accession>A0AA96GAF9</accession>
<dbReference type="KEGG" id="nall:PP769_17315"/>
<keyword evidence="2" id="KW-1185">Reference proteome</keyword>
<name>A0AA96GAF9_9BACT</name>
<evidence type="ECO:0000313" key="2">
    <source>
        <dbReference type="Proteomes" id="UP001302719"/>
    </source>
</evidence>
<dbReference type="AlphaFoldDB" id="A0AA96GAF9"/>
<gene>
    <name evidence="1" type="ORF">PP769_17315</name>
</gene>